<dbReference type="Proteomes" id="UP000009234">
    <property type="component" value="Chromosome"/>
</dbReference>
<keyword evidence="4" id="KW-1185">Reference proteome</keyword>
<dbReference type="Pfam" id="PF03061">
    <property type="entry name" value="4HBT"/>
    <property type="match status" value="1"/>
</dbReference>
<dbReference type="InterPro" id="IPR052723">
    <property type="entry name" value="Acyl-CoA_thioesterase_PaaI"/>
</dbReference>
<feature type="domain" description="Thioesterase" evidence="2">
    <location>
        <begin position="47"/>
        <end position="120"/>
    </location>
</feature>
<dbReference type="AlphaFoldDB" id="F6DNI3"/>
<dbReference type="Gene3D" id="3.10.129.10">
    <property type="entry name" value="Hotdog Thioesterase"/>
    <property type="match status" value="1"/>
</dbReference>
<reference evidence="3 4" key="2">
    <citation type="journal article" date="2012" name="Stand. Genomic Sci.">
        <title>Complete genome sequence of the sulfate-reducing firmicute Desulfotomaculum ruminis type strain (DL(T)).</title>
        <authorList>
            <person name="Spring S."/>
            <person name="Visser M."/>
            <person name="Lu M."/>
            <person name="Copeland A."/>
            <person name="Lapidus A."/>
            <person name="Lucas S."/>
            <person name="Cheng J.F."/>
            <person name="Han C."/>
            <person name="Tapia R."/>
            <person name="Goodwin L.A."/>
            <person name="Pitluck S."/>
            <person name="Ivanova N."/>
            <person name="Land M."/>
            <person name="Hauser L."/>
            <person name="Larimer F."/>
            <person name="Rohde M."/>
            <person name="Goker M."/>
            <person name="Detter J.C."/>
            <person name="Kyrpides N.C."/>
            <person name="Woyke T."/>
            <person name="Schaap P.J."/>
            <person name="Plugge C.M."/>
            <person name="Muyzer G."/>
            <person name="Kuever J."/>
            <person name="Pereira I.A."/>
            <person name="Parshina S.N."/>
            <person name="Bernier-Latmani R."/>
            <person name="Stams A.J."/>
            <person name="Klenk H.P."/>
        </authorList>
    </citation>
    <scope>NUCLEOTIDE SEQUENCE [LARGE SCALE GENOMIC DNA]</scope>
    <source>
        <strain evidence="4">ATCC 23193 / DSM 2154 / NCIB 8452 / DL</strain>
    </source>
</reference>
<dbReference type="GO" id="GO:0016289">
    <property type="term" value="F:acyl-CoA hydrolase activity"/>
    <property type="evidence" value="ECO:0007669"/>
    <property type="project" value="UniProtKB-ARBA"/>
</dbReference>
<gene>
    <name evidence="3" type="ordered locus">Desru_0225</name>
</gene>
<dbReference type="KEGG" id="dru:Desru_0225"/>
<evidence type="ECO:0000256" key="1">
    <source>
        <dbReference type="ARBA" id="ARBA00022801"/>
    </source>
</evidence>
<dbReference type="STRING" id="696281.Desru_0225"/>
<dbReference type="RefSeq" id="WP_013840300.1">
    <property type="nucleotide sequence ID" value="NC_015589.1"/>
</dbReference>
<keyword evidence="1" id="KW-0378">Hydrolase</keyword>
<dbReference type="CDD" id="cd03443">
    <property type="entry name" value="PaaI_thioesterase"/>
    <property type="match status" value="1"/>
</dbReference>
<protein>
    <submittedName>
        <fullName evidence="3">Thioesterase superfamily protein</fullName>
    </submittedName>
</protein>
<dbReference type="PANTHER" id="PTHR42856">
    <property type="entry name" value="ACYL-COENZYME A THIOESTERASE PAAI"/>
    <property type="match status" value="1"/>
</dbReference>
<organism evidence="3 4">
    <name type="scientific">Desulforamulus ruminis (strain ATCC 23193 / DSM 2154 / NCIMB 8452 / DL)</name>
    <name type="common">Desulfotomaculum ruminis</name>
    <dbReference type="NCBI Taxonomy" id="696281"/>
    <lineage>
        <taxon>Bacteria</taxon>
        <taxon>Bacillati</taxon>
        <taxon>Bacillota</taxon>
        <taxon>Clostridia</taxon>
        <taxon>Eubacteriales</taxon>
        <taxon>Peptococcaceae</taxon>
        <taxon>Desulforamulus</taxon>
    </lineage>
</organism>
<dbReference type="InterPro" id="IPR003736">
    <property type="entry name" value="PAAI_dom"/>
</dbReference>
<evidence type="ECO:0000313" key="3">
    <source>
        <dbReference type="EMBL" id="AEG58523.1"/>
    </source>
</evidence>
<proteinExistence type="predicted"/>
<dbReference type="NCBIfam" id="TIGR00369">
    <property type="entry name" value="unchar_dom_1"/>
    <property type="match status" value="1"/>
</dbReference>
<dbReference type="SUPFAM" id="SSF54637">
    <property type="entry name" value="Thioesterase/thiol ester dehydrase-isomerase"/>
    <property type="match status" value="1"/>
</dbReference>
<dbReference type="OrthoDB" id="328435at2"/>
<name>F6DNI3_DESRL</name>
<dbReference type="eggNOG" id="COG2050">
    <property type="taxonomic scope" value="Bacteria"/>
</dbReference>
<dbReference type="InterPro" id="IPR029069">
    <property type="entry name" value="HotDog_dom_sf"/>
</dbReference>
<evidence type="ECO:0000259" key="2">
    <source>
        <dbReference type="Pfam" id="PF03061"/>
    </source>
</evidence>
<reference evidence="4" key="1">
    <citation type="submission" date="2011-05" db="EMBL/GenBank/DDBJ databases">
        <title>Complete sequence of Desulfotomaculum ruminis DSM 2154.</title>
        <authorList>
            <person name="Lucas S."/>
            <person name="Copeland A."/>
            <person name="Lapidus A."/>
            <person name="Cheng J.-F."/>
            <person name="Goodwin L."/>
            <person name="Pitluck S."/>
            <person name="Lu M."/>
            <person name="Detter J.C."/>
            <person name="Han C."/>
            <person name="Tapia R."/>
            <person name="Land M."/>
            <person name="Hauser L."/>
            <person name="Kyrpides N."/>
            <person name="Ivanova N."/>
            <person name="Mikhailova N."/>
            <person name="Pagani I."/>
            <person name="Stams A.J.M."/>
            <person name="Plugge C.M."/>
            <person name="Muyzer G."/>
            <person name="Kuever J."/>
            <person name="Parshina S.N."/>
            <person name="Ivanova A.E."/>
            <person name="Nazina T.N."/>
            <person name="Brambilla E."/>
            <person name="Spring S."/>
            <person name="Klenk H.-P."/>
            <person name="Woyke T."/>
        </authorList>
    </citation>
    <scope>NUCLEOTIDE SEQUENCE [LARGE SCALE GENOMIC DNA]</scope>
    <source>
        <strain evidence="4">ATCC 23193 / DSM 2154 / NCIB 8452 / DL</strain>
    </source>
</reference>
<dbReference type="InterPro" id="IPR006683">
    <property type="entry name" value="Thioestr_dom"/>
</dbReference>
<dbReference type="EMBL" id="CP002780">
    <property type="protein sequence ID" value="AEG58523.1"/>
    <property type="molecule type" value="Genomic_DNA"/>
</dbReference>
<dbReference type="PANTHER" id="PTHR42856:SF1">
    <property type="entry name" value="ACYL-COENZYME A THIOESTERASE PAAI"/>
    <property type="match status" value="1"/>
</dbReference>
<sequence length="137" mass="14995">MLQEKQRIMDFANNNPFARMLNIEIKEMEPGAAVIEVKVRPMHLNPHGTLHGGVLSSMADIAMGVAVRTLGKIGVTVTLNTNFINPGNLGERIVARGKVTHQGNTLVATECIITRDSQVLAQSTGVFFVIHNRHLED</sequence>
<accession>F6DNI3</accession>
<dbReference type="HOGENOM" id="CLU_089876_3_3_9"/>
<evidence type="ECO:0000313" key="4">
    <source>
        <dbReference type="Proteomes" id="UP000009234"/>
    </source>
</evidence>